<protein>
    <submittedName>
        <fullName evidence="7">GTPase IMAP family member 7</fullName>
    </submittedName>
</protein>
<feature type="domain" description="AIG1-type G" evidence="6">
    <location>
        <begin position="207"/>
        <end position="406"/>
    </location>
</feature>
<evidence type="ECO:0000256" key="3">
    <source>
        <dbReference type="ARBA" id="ARBA00023134"/>
    </source>
</evidence>
<comment type="caution">
    <text evidence="7">The sequence shown here is derived from an EMBL/GenBank/DDBJ whole genome shotgun (WGS) entry which is preliminary data.</text>
</comment>
<dbReference type="CDD" id="cd01852">
    <property type="entry name" value="AIG1"/>
    <property type="match status" value="2"/>
</dbReference>
<accession>A0A3N0YPE5</accession>
<organism evidence="7 8">
    <name type="scientific">Anabarilius grahami</name>
    <name type="common">Kanglang fish</name>
    <name type="synonym">Barilius grahami</name>
    <dbReference type="NCBI Taxonomy" id="495550"/>
    <lineage>
        <taxon>Eukaryota</taxon>
        <taxon>Metazoa</taxon>
        <taxon>Chordata</taxon>
        <taxon>Craniata</taxon>
        <taxon>Vertebrata</taxon>
        <taxon>Euteleostomi</taxon>
        <taxon>Actinopterygii</taxon>
        <taxon>Neopterygii</taxon>
        <taxon>Teleostei</taxon>
        <taxon>Ostariophysi</taxon>
        <taxon>Cypriniformes</taxon>
        <taxon>Xenocyprididae</taxon>
        <taxon>Xenocypridinae</taxon>
        <taxon>Xenocypridinae incertae sedis</taxon>
        <taxon>Anabarilius</taxon>
    </lineage>
</organism>
<feature type="region of interest" description="Disordered" evidence="5">
    <location>
        <begin position="469"/>
        <end position="546"/>
    </location>
</feature>
<dbReference type="InterPro" id="IPR006703">
    <property type="entry name" value="G_AIG1"/>
</dbReference>
<dbReference type="EMBL" id="RJVU01033520">
    <property type="protein sequence ID" value="ROL48079.1"/>
    <property type="molecule type" value="Genomic_DNA"/>
</dbReference>
<dbReference type="AlphaFoldDB" id="A0A3N0YPE5"/>
<feature type="compositionally biased region" description="Basic and acidic residues" evidence="5">
    <location>
        <begin position="483"/>
        <end position="496"/>
    </location>
</feature>
<dbReference type="GO" id="GO:0005525">
    <property type="term" value="F:GTP binding"/>
    <property type="evidence" value="ECO:0007669"/>
    <property type="project" value="UniProtKB-KW"/>
</dbReference>
<dbReference type="Proteomes" id="UP000281406">
    <property type="component" value="Unassembled WGS sequence"/>
</dbReference>
<evidence type="ECO:0000259" key="6">
    <source>
        <dbReference type="PROSITE" id="PS51720"/>
    </source>
</evidence>
<feature type="compositionally biased region" description="Basic and acidic residues" evidence="5">
    <location>
        <begin position="506"/>
        <end position="522"/>
    </location>
</feature>
<dbReference type="PROSITE" id="PS51720">
    <property type="entry name" value="G_AIG1"/>
    <property type="match status" value="2"/>
</dbReference>
<evidence type="ECO:0000256" key="4">
    <source>
        <dbReference type="SAM" id="Coils"/>
    </source>
</evidence>
<sequence>MDNSRRSLRQPVSEKLRVVLLGSHADAKASCGNMILRQQAFSESPSSLHLFEEHEGMVWKRSLLVINTPDLLGPALSPEKQNVKRLFHLSCPGPHALLLVLKPGTYTDLKKDALKHNINIIFGEGASEYMIVVFMHEDQEYMSGKDFTDFESVKSLPQTNRLPPHHLQRKGQKSQVKKLLKSIEMMVIENGGHQQLCSAPFSTEKSLECVRIVLIGKTGVGKSATGNNILGRDVFQSKAGMKSVTKMCQRETGEVCGRPVTVVDTPGLFYTSLSNEDVHKEIMRCIELSTPGPHVFLLVIAVGPVTQEERETLQLIKMTFGQKADAYTMVLFTRGDDLTDQSIEDYIKDGDQHIQQLIHDCGGRYHVFNNKQKDPAQVVSLLKKIDEMMNNNNSSFYNDKMFHEAERAFILMQICREMEEESRREMEALKTKYESEIKDMKETLDQKKAKVRECLPLESENKLIRKMTENRGAGDPEQMQDQCKSKVEGTKMDKGENQISETTDLNIERTETESDKDRTEIGKKKKNRRKTKETANKEKRQNKHTVTGEHISKDLPKICEDERNAEKERLLQHYKEIEECRQKMDEAMRRLKETTEMYAVEVKNFKAKNALKFDNWEKKHRKPLSMRLVLVGKTGAGKSSSGNTILGREAFRAAKGGSSVTKECWKETREVAGREITLVDTPGLFDTDVSEEDLKKEISKCINMTAPGPHAIILVIQPGPFTEEERKSVEKIRAIFGEEADKHTIILFTRSDELSGTIEEYVSEAGEDLKEILSRCGGRYHVFNNKDMEDRNQVSELLEKVDDMVAANGGGFYTNDYYQEVDLVLKTKEEELKKLYEKKLQEKERELESRFTEEKKELQYQIETLKASEQAKERKIKELERLNQRNENKLNEYKRYYEEKLREVREEAELTYINESIMEIFTKLQTLRLS</sequence>
<dbReference type="OrthoDB" id="8954335at2759"/>
<feature type="coiled-coil region" evidence="4">
    <location>
        <begin position="570"/>
        <end position="597"/>
    </location>
</feature>
<keyword evidence="4" id="KW-0175">Coiled coil</keyword>
<gene>
    <name evidence="7" type="ORF">DPX16_0220</name>
</gene>
<evidence type="ECO:0000313" key="8">
    <source>
        <dbReference type="Proteomes" id="UP000281406"/>
    </source>
</evidence>
<evidence type="ECO:0000256" key="5">
    <source>
        <dbReference type="SAM" id="MobiDB-lite"/>
    </source>
</evidence>
<dbReference type="InterPro" id="IPR045058">
    <property type="entry name" value="GIMA/IAN/Toc"/>
</dbReference>
<dbReference type="Gene3D" id="3.40.50.300">
    <property type="entry name" value="P-loop containing nucleotide triphosphate hydrolases"/>
    <property type="match status" value="3"/>
</dbReference>
<dbReference type="PANTHER" id="PTHR10903">
    <property type="entry name" value="GTPASE, IMAP FAMILY MEMBER-RELATED"/>
    <property type="match status" value="1"/>
</dbReference>
<name>A0A3N0YPE5_ANAGA</name>
<feature type="coiled-coil region" evidence="4">
    <location>
        <begin position="818"/>
        <end position="903"/>
    </location>
</feature>
<dbReference type="PANTHER" id="PTHR10903:SF180">
    <property type="entry name" value="GTPASE IMAP FAMILY MEMBER 7-LIKE"/>
    <property type="match status" value="1"/>
</dbReference>
<dbReference type="SUPFAM" id="SSF52540">
    <property type="entry name" value="P-loop containing nucleoside triphosphate hydrolases"/>
    <property type="match status" value="2"/>
</dbReference>
<dbReference type="Pfam" id="PF04548">
    <property type="entry name" value="AIG1"/>
    <property type="match status" value="3"/>
</dbReference>
<feature type="domain" description="AIG1-type G" evidence="6">
    <location>
        <begin position="623"/>
        <end position="822"/>
    </location>
</feature>
<evidence type="ECO:0000256" key="2">
    <source>
        <dbReference type="ARBA" id="ARBA00022741"/>
    </source>
</evidence>
<dbReference type="FunFam" id="3.40.50.300:FF:000366">
    <property type="entry name" value="GTPase, IMAP family member 2"/>
    <property type="match status" value="2"/>
</dbReference>
<keyword evidence="3" id="KW-0342">GTP-binding</keyword>
<evidence type="ECO:0000313" key="7">
    <source>
        <dbReference type="EMBL" id="ROL48079.1"/>
    </source>
</evidence>
<feature type="coiled-coil region" evidence="4">
    <location>
        <begin position="416"/>
        <end position="450"/>
    </location>
</feature>
<comment type="similarity">
    <text evidence="1">Belongs to the TRAFAC class TrmE-Era-EngA-EngB-Septin-like GTPase superfamily. AIG1/Toc34/Toc159-like paraseptin GTPase family. IAN subfamily.</text>
</comment>
<proteinExistence type="inferred from homology"/>
<keyword evidence="2" id="KW-0547">Nucleotide-binding</keyword>
<dbReference type="InterPro" id="IPR027417">
    <property type="entry name" value="P-loop_NTPase"/>
</dbReference>
<reference evidence="7 8" key="1">
    <citation type="submission" date="2018-10" db="EMBL/GenBank/DDBJ databases">
        <title>Genome assembly for a Yunnan-Guizhou Plateau 3E fish, Anabarilius grahami (Regan), and its evolutionary and genetic applications.</title>
        <authorList>
            <person name="Jiang W."/>
        </authorList>
    </citation>
    <scope>NUCLEOTIDE SEQUENCE [LARGE SCALE GENOMIC DNA]</scope>
    <source>
        <strain evidence="7">AG-KIZ</strain>
        <tissue evidence="7">Muscle</tissue>
    </source>
</reference>
<evidence type="ECO:0000256" key="1">
    <source>
        <dbReference type="ARBA" id="ARBA00008535"/>
    </source>
</evidence>
<keyword evidence="8" id="KW-1185">Reference proteome</keyword>